<reference evidence="16" key="2">
    <citation type="submission" date="2015-08" db="UniProtKB">
        <authorList>
            <consortium name="WormBaseParasite"/>
        </authorList>
    </citation>
    <scope>IDENTIFICATION</scope>
</reference>
<keyword evidence="6 14" id="KW-1133">Transmembrane helix</keyword>
<evidence type="ECO:0000256" key="9">
    <source>
        <dbReference type="ARBA" id="ARBA00023136"/>
    </source>
</evidence>
<evidence type="ECO:0000256" key="14">
    <source>
        <dbReference type="SAM" id="Phobius"/>
    </source>
</evidence>
<keyword evidence="15" id="KW-1185">Reference proteome</keyword>
<evidence type="ECO:0000256" key="7">
    <source>
        <dbReference type="ARBA" id="ARBA00023053"/>
    </source>
</evidence>
<dbReference type="Proteomes" id="UP000035680">
    <property type="component" value="Unassembled WGS sequence"/>
</dbReference>
<feature type="transmembrane region" description="Helical" evidence="14">
    <location>
        <begin position="68"/>
        <end position="89"/>
    </location>
</feature>
<dbReference type="Gene3D" id="1.10.287.770">
    <property type="entry name" value="YojJ-like"/>
    <property type="match status" value="1"/>
</dbReference>
<protein>
    <submittedName>
        <fullName evidence="16">Acid-sensing ion channel 1-like</fullName>
    </submittedName>
</protein>
<keyword evidence="5 13" id="KW-0812">Transmembrane</keyword>
<keyword evidence="3 13" id="KW-0813">Transport</keyword>
<evidence type="ECO:0000256" key="12">
    <source>
        <dbReference type="ARBA" id="ARBA00023303"/>
    </source>
</evidence>
<dbReference type="WBParaSite" id="SVE_0746500.1">
    <property type="protein sequence ID" value="SVE_0746500.1"/>
    <property type="gene ID" value="SVE_0746500"/>
</dbReference>
<evidence type="ECO:0000256" key="10">
    <source>
        <dbReference type="ARBA" id="ARBA00023180"/>
    </source>
</evidence>
<keyword evidence="10" id="KW-0325">Glycoprotein</keyword>
<dbReference type="PANTHER" id="PTHR11690:SF1">
    <property type="entry name" value="DEGENERIN LIKE"/>
    <property type="match status" value="1"/>
</dbReference>
<comment type="similarity">
    <text evidence="2 13">Belongs to the amiloride-sensitive sodium channel (TC 1.A.6) family.</text>
</comment>
<name>A0A0K0FF26_STRVS</name>
<keyword evidence="4 13" id="KW-0894">Sodium channel</keyword>
<proteinExistence type="inferred from homology"/>
<evidence type="ECO:0000256" key="5">
    <source>
        <dbReference type="ARBA" id="ARBA00022692"/>
    </source>
</evidence>
<dbReference type="GO" id="GO:0005886">
    <property type="term" value="C:plasma membrane"/>
    <property type="evidence" value="ECO:0007669"/>
    <property type="project" value="TreeGrafter"/>
</dbReference>
<evidence type="ECO:0000256" key="6">
    <source>
        <dbReference type="ARBA" id="ARBA00022989"/>
    </source>
</evidence>
<evidence type="ECO:0000256" key="11">
    <source>
        <dbReference type="ARBA" id="ARBA00023201"/>
    </source>
</evidence>
<evidence type="ECO:0000313" key="15">
    <source>
        <dbReference type="Proteomes" id="UP000035680"/>
    </source>
</evidence>
<keyword evidence="9 14" id="KW-0472">Membrane</keyword>
<comment type="subcellular location">
    <subcellularLocation>
        <location evidence="1">Membrane</location>
        <topology evidence="1">Multi-pass membrane protein</topology>
    </subcellularLocation>
</comment>
<dbReference type="InterPro" id="IPR001873">
    <property type="entry name" value="ENaC"/>
</dbReference>
<sequence length="500" mass="57653">MPEIEYLEITSSDDKKENENRRVENERLQKSKDGICRCFVESDRYTPWVFEVHGLSQALLSKTLRRRVIFWLILLACTSLCITMTTLVVSEYLNMQTATSTTIKVVPSLQIPAITICPKVADALDFEGIYNDMKKSFPIITIIESKRLLQYFLAGHGFENMDDVVGFNRSYLDYLDKQYTYWSRNYTTESFFNYIQDTYAIKCNEFFTSCQFDGSEMDCCNDLFRPIAVMKRGLCFQSREGLNQKEVDDLGKLSIRLKALPSASSLENQYQKQVIVFVTDNFNYVTTGQRYYLSPNVYNRIYLSARKIELLEHKNDCSGKIEGADAACIVRNWLQENVIALKNCTLTYLKDIPGNDDYPICNVSTIANFYFLTIQYTRSGGSGSSICLPGCQRWEYSLTLQQGNALTSFSGYNFSLDVTYFSLQYQKIAEVSTTTIPGFMSQIGGQFGFCLGFSIITIIQIFIYLQEHIFMFFFGSTLTQKMKNTFKNFFIYNKKIKIYK</sequence>
<evidence type="ECO:0000313" key="16">
    <source>
        <dbReference type="WBParaSite" id="SVE_0746500.1"/>
    </source>
</evidence>
<organism evidence="15 16">
    <name type="scientific">Strongyloides venezuelensis</name>
    <name type="common">Threadworm</name>
    <dbReference type="NCBI Taxonomy" id="75913"/>
    <lineage>
        <taxon>Eukaryota</taxon>
        <taxon>Metazoa</taxon>
        <taxon>Ecdysozoa</taxon>
        <taxon>Nematoda</taxon>
        <taxon>Chromadorea</taxon>
        <taxon>Rhabditida</taxon>
        <taxon>Tylenchina</taxon>
        <taxon>Panagrolaimomorpha</taxon>
        <taxon>Strongyloidoidea</taxon>
        <taxon>Strongyloididae</taxon>
        <taxon>Strongyloides</taxon>
    </lineage>
</organism>
<evidence type="ECO:0000256" key="1">
    <source>
        <dbReference type="ARBA" id="ARBA00004141"/>
    </source>
</evidence>
<evidence type="ECO:0000256" key="8">
    <source>
        <dbReference type="ARBA" id="ARBA00023065"/>
    </source>
</evidence>
<dbReference type="AlphaFoldDB" id="A0A0K0FF26"/>
<dbReference type="PRINTS" id="PR01078">
    <property type="entry name" value="AMINACHANNEL"/>
</dbReference>
<keyword evidence="11 13" id="KW-0739">Sodium transport</keyword>
<reference evidence="15" key="1">
    <citation type="submission" date="2014-07" db="EMBL/GenBank/DDBJ databases">
        <authorList>
            <person name="Martin A.A"/>
            <person name="De Silva N."/>
        </authorList>
    </citation>
    <scope>NUCLEOTIDE SEQUENCE</scope>
</reference>
<dbReference type="Pfam" id="PF00858">
    <property type="entry name" value="ASC"/>
    <property type="match status" value="1"/>
</dbReference>
<dbReference type="GO" id="GO:0015280">
    <property type="term" value="F:ligand-gated sodium channel activity"/>
    <property type="evidence" value="ECO:0007669"/>
    <property type="project" value="TreeGrafter"/>
</dbReference>
<keyword evidence="8 13" id="KW-0406">Ion transport</keyword>
<evidence type="ECO:0000256" key="3">
    <source>
        <dbReference type="ARBA" id="ARBA00022448"/>
    </source>
</evidence>
<feature type="transmembrane region" description="Helical" evidence="14">
    <location>
        <begin position="443"/>
        <end position="465"/>
    </location>
</feature>
<evidence type="ECO:0000256" key="13">
    <source>
        <dbReference type="RuleBase" id="RU000679"/>
    </source>
</evidence>
<evidence type="ECO:0000256" key="4">
    <source>
        <dbReference type="ARBA" id="ARBA00022461"/>
    </source>
</evidence>
<accession>A0A0K0FF26</accession>
<keyword evidence="12 13" id="KW-0407">Ion channel</keyword>
<dbReference type="Gene3D" id="2.60.470.10">
    <property type="entry name" value="Acid-sensing ion channels like domains"/>
    <property type="match status" value="1"/>
</dbReference>
<evidence type="ECO:0000256" key="2">
    <source>
        <dbReference type="ARBA" id="ARBA00007193"/>
    </source>
</evidence>
<keyword evidence="7" id="KW-0915">Sodium</keyword>
<dbReference type="PANTHER" id="PTHR11690">
    <property type="entry name" value="AMILORIDE-SENSITIVE SODIUM CHANNEL-RELATED"/>
    <property type="match status" value="1"/>
</dbReference>